<dbReference type="PROSITE" id="PS50052">
    <property type="entry name" value="GUANYLATE_KINASE_2"/>
    <property type="match status" value="1"/>
</dbReference>
<dbReference type="InterPro" id="IPR027417">
    <property type="entry name" value="P-loop_NTPase"/>
</dbReference>
<dbReference type="Proteomes" id="UP000254737">
    <property type="component" value="Unassembled WGS sequence"/>
</dbReference>
<dbReference type="InterPro" id="IPR017665">
    <property type="entry name" value="Guanylate_kinase"/>
</dbReference>
<evidence type="ECO:0000256" key="13">
    <source>
        <dbReference type="HAMAP-Rule" id="MF_00328"/>
    </source>
</evidence>
<reference evidence="15 16" key="1">
    <citation type="submission" date="2018-06" db="EMBL/GenBank/DDBJ databases">
        <authorList>
            <consortium name="Pathogen Informatics"/>
            <person name="Doyle S."/>
        </authorList>
    </citation>
    <scope>NUCLEOTIDE SEQUENCE [LARGE SCALE GENOMIC DNA]</scope>
    <source>
        <strain evidence="15 16">NCTC13456</strain>
    </source>
</reference>
<comment type="catalytic activity">
    <reaction evidence="12 13">
        <text>GMP + ATP = GDP + ADP</text>
        <dbReference type="Rhea" id="RHEA:20780"/>
        <dbReference type="ChEBI" id="CHEBI:30616"/>
        <dbReference type="ChEBI" id="CHEBI:58115"/>
        <dbReference type="ChEBI" id="CHEBI:58189"/>
        <dbReference type="ChEBI" id="CHEBI:456216"/>
        <dbReference type="EC" id="2.7.4.8"/>
    </reaction>
</comment>
<dbReference type="EC" id="2.7.4.8" evidence="4 13"/>
<keyword evidence="8 13" id="KW-0547">Nucleotide-binding</keyword>
<accession>A0A376GG86</accession>
<dbReference type="InterPro" id="IPR008144">
    <property type="entry name" value="Guanylate_kin-like_dom"/>
</dbReference>
<dbReference type="PROSITE" id="PS00856">
    <property type="entry name" value="GUANYLATE_KINASE_1"/>
    <property type="match status" value="1"/>
</dbReference>
<comment type="subcellular location">
    <subcellularLocation>
        <location evidence="2 13">Cytoplasm</location>
    </subcellularLocation>
</comment>
<dbReference type="SUPFAM" id="SSF52540">
    <property type="entry name" value="P-loop containing nucleoside triphosphate hydrolases"/>
    <property type="match status" value="1"/>
</dbReference>
<dbReference type="STRING" id="343874.GCA_000805695_02618"/>
<sequence>MKKGKLIVFSAPSGAGKTTLVRYALEQLENIKFSISCTTRDKREGETHGEDYYFLTPEEFKAKIANDEFVEHEEVYRDNFYGTLKSEVDRITSEGNSVIFDIDVIGALNIKKLYGDQCLTVFVNPPSLEILKERLISRNTESEDKLKQRLDKAGIEMEKAKDFDVILLNDDLETAKAKTLEIITGFIK</sequence>
<comment type="similarity">
    <text evidence="3 13">Belongs to the guanylate kinase family.</text>
</comment>
<dbReference type="RefSeq" id="WP_038332057.1">
    <property type="nucleotide sequence ID" value="NZ_JSYQ01000004.1"/>
</dbReference>
<feature type="domain" description="Guanylate kinase-like" evidence="14">
    <location>
        <begin position="4"/>
        <end position="184"/>
    </location>
</feature>
<proteinExistence type="inferred from homology"/>
<dbReference type="GO" id="GO:0004385">
    <property type="term" value="F:GMP kinase activity"/>
    <property type="evidence" value="ECO:0007669"/>
    <property type="project" value="UniProtKB-UniRule"/>
</dbReference>
<dbReference type="AlphaFoldDB" id="A0A376GG86"/>
<name>A0A376GG86_9FLAO</name>
<evidence type="ECO:0000256" key="11">
    <source>
        <dbReference type="ARBA" id="ARBA00030128"/>
    </source>
</evidence>
<evidence type="ECO:0000256" key="8">
    <source>
        <dbReference type="ARBA" id="ARBA00022741"/>
    </source>
</evidence>
<evidence type="ECO:0000256" key="1">
    <source>
        <dbReference type="ARBA" id="ARBA00003531"/>
    </source>
</evidence>
<dbReference type="EMBL" id="UFXS01000001">
    <property type="protein sequence ID" value="STD59414.1"/>
    <property type="molecule type" value="Genomic_DNA"/>
</dbReference>
<keyword evidence="6 13" id="KW-0963">Cytoplasm</keyword>
<dbReference type="CDD" id="cd00071">
    <property type="entry name" value="GMPK"/>
    <property type="match status" value="1"/>
</dbReference>
<dbReference type="SMART" id="SM00072">
    <property type="entry name" value="GuKc"/>
    <property type="match status" value="1"/>
</dbReference>
<evidence type="ECO:0000259" key="14">
    <source>
        <dbReference type="PROSITE" id="PS50052"/>
    </source>
</evidence>
<evidence type="ECO:0000313" key="15">
    <source>
        <dbReference type="EMBL" id="STD59414.1"/>
    </source>
</evidence>
<evidence type="ECO:0000256" key="7">
    <source>
        <dbReference type="ARBA" id="ARBA00022679"/>
    </source>
</evidence>
<dbReference type="Gene3D" id="3.30.63.10">
    <property type="entry name" value="Guanylate Kinase phosphate binding domain"/>
    <property type="match status" value="1"/>
</dbReference>
<dbReference type="Gene3D" id="3.40.50.300">
    <property type="entry name" value="P-loop containing nucleotide triphosphate hydrolases"/>
    <property type="match status" value="1"/>
</dbReference>
<keyword evidence="9 13" id="KW-0418">Kinase</keyword>
<dbReference type="FunFam" id="3.30.63.10:FF:000005">
    <property type="entry name" value="Guanylate kinase"/>
    <property type="match status" value="1"/>
</dbReference>
<evidence type="ECO:0000256" key="3">
    <source>
        <dbReference type="ARBA" id="ARBA00005790"/>
    </source>
</evidence>
<feature type="binding site" evidence="13">
    <location>
        <begin position="11"/>
        <end position="18"/>
    </location>
    <ligand>
        <name>ATP</name>
        <dbReference type="ChEBI" id="CHEBI:30616"/>
    </ligand>
</feature>
<dbReference type="NCBIfam" id="TIGR03263">
    <property type="entry name" value="guanyl_kin"/>
    <property type="match status" value="1"/>
</dbReference>
<dbReference type="GO" id="GO:0005524">
    <property type="term" value="F:ATP binding"/>
    <property type="evidence" value="ECO:0007669"/>
    <property type="project" value="UniProtKB-UniRule"/>
</dbReference>
<organism evidence="15 16">
    <name type="scientific">Empedobacter falsenii</name>
    <dbReference type="NCBI Taxonomy" id="343874"/>
    <lineage>
        <taxon>Bacteria</taxon>
        <taxon>Pseudomonadati</taxon>
        <taxon>Bacteroidota</taxon>
        <taxon>Flavobacteriia</taxon>
        <taxon>Flavobacteriales</taxon>
        <taxon>Weeksellaceae</taxon>
        <taxon>Empedobacter</taxon>
    </lineage>
</organism>
<keyword evidence="10 13" id="KW-0067">ATP-binding</keyword>
<evidence type="ECO:0000256" key="4">
    <source>
        <dbReference type="ARBA" id="ARBA00012961"/>
    </source>
</evidence>
<dbReference type="Pfam" id="PF00625">
    <property type="entry name" value="Guanylate_kin"/>
    <property type="match status" value="1"/>
</dbReference>
<comment type="function">
    <text evidence="1 13">Essential for recycling GMP and indirectly, cGMP.</text>
</comment>
<dbReference type="InterPro" id="IPR008145">
    <property type="entry name" value="GK/Ca_channel_bsu"/>
</dbReference>
<evidence type="ECO:0000256" key="10">
    <source>
        <dbReference type="ARBA" id="ARBA00022840"/>
    </source>
</evidence>
<dbReference type="OrthoDB" id="9808150at2"/>
<dbReference type="HAMAP" id="MF_00328">
    <property type="entry name" value="Guanylate_kinase"/>
    <property type="match status" value="1"/>
</dbReference>
<evidence type="ECO:0000256" key="2">
    <source>
        <dbReference type="ARBA" id="ARBA00004496"/>
    </source>
</evidence>
<evidence type="ECO:0000256" key="6">
    <source>
        <dbReference type="ARBA" id="ARBA00022490"/>
    </source>
</evidence>
<evidence type="ECO:0000256" key="5">
    <source>
        <dbReference type="ARBA" id="ARBA00016296"/>
    </source>
</evidence>
<keyword evidence="7 13" id="KW-0808">Transferase</keyword>
<dbReference type="InterPro" id="IPR020590">
    <property type="entry name" value="Guanylate_kinase_CS"/>
</dbReference>
<evidence type="ECO:0000256" key="9">
    <source>
        <dbReference type="ARBA" id="ARBA00022777"/>
    </source>
</evidence>
<gene>
    <name evidence="13 15" type="primary">gmk</name>
    <name evidence="15" type="ORF">NCTC13456_03065</name>
</gene>
<evidence type="ECO:0000313" key="16">
    <source>
        <dbReference type="Proteomes" id="UP000254737"/>
    </source>
</evidence>
<protein>
    <recommendedName>
        <fullName evidence="5 13">Guanylate kinase</fullName>
        <ecNumber evidence="4 13">2.7.4.8</ecNumber>
    </recommendedName>
    <alternativeName>
        <fullName evidence="11 13">GMP kinase</fullName>
    </alternativeName>
</protein>
<dbReference type="GO" id="GO:0005829">
    <property type="term" value="C:cytosol"/>
    <property type="evidence" value="ECO:0007669"/>
    <property type="project" value="TreeGrafter"/>
</dbReference>
<dbReference type="PANTHER" id="PTHR23117:SF13">
    <property type="entry name" value="GUANYLATE KINASE"/>
    <property type="match status" value="1"/>
</dbReference>
<evidence type="ECO:0000256" key="12">
    <source>
        <dbReference type="ARBA" id="ARBA00048594"/>
    </source>
</evidence>
<dbReference type="PANTHER" id="PTHR23117">
    <property type="entry name" value="GUANYLATE KINASE-RELATED"/>
    <property type="match status" value="1"/>
</dbReference>